<accession>A0A917V4B2</accession>
<dbReference type="AlphaFoldDB" id="A0A917V4B2"/>
<keyword evidence="3" id="KW-1185">Reference proteome</keyword>
<evidence type="ECO:0000313" key="3">
    <source>
        <dbReference type="Proteomes" id="UP000600449"/>
    </source>
</evidence>
<sequence>MSFPPAPIRRLLVCGLAIAAFLAPLALHASVGEAKRQDRLPAAPRAMLETDEIAPCDARPWLNRAPSCMRAATRTEPPRLVRVITIERLAGPSTSILERTALVEVAAR</sequence>
<organism evidence="2 3">
    <name type="scientific">Salinarimonas ramus</name>
    <dbReference type="NCBI Taxonomy" id="690164"/>
    <lineage>
        <taxon>Bacteria</taxon>
        <taxon>Pseudomonadati</taxon>
        <taxon>Pseudomonadota</taxon>
        <taxon>Alphaproteobacteria</taxon>
        <taxon>Hyphomicrobiales</taxon>
        <taxon>Salinarimonadaceae</taxon>
        <taxon>Salinarimonas</taxon>
    </lineage>
</organism>
<keyword evidence="1" id="KW-0732">Signal</keyword>
<evidence type="ECO:0000256" key="1">
    <source>
        <dbReference type="SAM" id="SignalP"/>
    </source>
</evidence>
<reference evidence="2 3" key="1">
    <citation type="journal article" date="2014" name="Int. J. Syst. Evol. Microbiol.">
        <title>Complete genome sequence of Corynebacterium casei LMG S-19264T (=DSM 44701T), isolated from a smear-ripened cheese.</title>
        <authorList>
            <consortium name="US DOE Joint Genome Institute (JGI-PGF)"/>
            <person name="Walter F."/>
            <person name="Albersmeier A."/>
            <person name="Kalinowski J."/>
            <person name="Ruckert C."/>
        </authorList>
    </citation>
    <scope>NUCLEOTIDE SEQUENCE [LARGE SCALE GENOMIC DNA]</scope>
    <source>
        <strain evidence="2 3">CGMCC 1.9161</strain>
    </source>
</reference>
<dbReference type="Proteomes" id="UP000600449">
    <property type="component" value="Unassembled WGS sequence"/>
</dbReference>
<dbReference type="RefSeq" id="WP_188913656.1">
    <property type="nucleotide sequence ID" value="NZ_BMMF01000007.1"/>
</dbReference>
<dbReference type="EMBL" id="BMMF01000007">
    <property type="protein sequence ID" value="GGK37807.1"/>
    <property type="molecule type" value="Genomic_DNA"/>
</dbReference>
<feature type="signal peptide" evidence="1">
    <location>
        <begin position="1"/>
        <end position="29"/>
    </location>
</feature>
<name>A0A917V4B2_9HYPH</name>
<gene>
    <name evidence="2" type="ORF">GCM10011322_26090</name>
</gene>
<comment type="caution">
    <text evidence="2">The sequence shown here is derived from an EMBL/GenBank/DDBJ whole genome shotgun (WGS) entry which is preliminary data.</text>
</comment>
<evidence type="ECO:0000313" key="2">
    <source>
        <dbReference type="EMBL" id="GGK37807.1"/>
    </source>
</evidence>
<feature type="chain" id="PRO_5036989403" evidence="1">
    <location>
        <begin position="30"/>
        <end position="108"/>
    </location>
</feature>
<protein>
    <submittedName>
        <fullName evidence="2">Uncharacterized protein</fullName>
    </submittedName>
</protein>
<proteinExistence type="predicted"/>